<feature type="transmembrane region" description="Helical" evidence="13">
    <location>
        <begin position="256"/>
        <end position="281"/>
    </location>
</feature>
<dbReference type="Gene3D" id="1.20.120.350">
    <property type="entry name" value="Voltage-gated potassium channels. Chain C"/>
    <property type="match status" value="1"/>
</dbReference>
<keyword evidence="9 13" id="KW-1133">Transmembrane helix</keyword>
<protein>
    <recommendedName>
        <fullName evidence="14">EF-hand domain-containing protein</fullName>
    </recommendedName>
</protein>
<accession>A0A7J6MP58</accession>
<evidence type="ECO:0000256" key="11">
    <source>
        <dbReference type="ARBA" id="ARBA00023136"/>
    </source>
</evidence>
<dbReference type="InterPro" id="IPR027359">
    <property type="entry name" value="Volt_channel_dom_sf"/>
</dbReference>
<dbReference type="CDD" id="cd00051">
    <property type="entry name" value="EFh"/>
    <property type="match status" value="1"/>
</dbReference>
<dbReference type="OrthoDB" id="433309at2759"/>
<dbReference type="GO" id="GO:0005509">
    <property type="term" value="F:calcium ion binding"/>
    <property type="evidence" value="ECO:0007669"/>
    <property type="project" value="InterPro"/>
</dbReference>
<feature type="transmembrane region" description="Helical" evidence="13">
    <location>
        <begin position="185"/>
        <end position="206"/>
    </location>
</feature>
<reference evidence="15 16" key="1">
    <citation type="submission" date="2020-04" db="EMBL/GenBank/DDBJ databases">
        <title>Perkinsus chesapeaki whole genome sequence.</title>
        <authorList>
            <person name="Bogema D.R."/>
        </authorList>
    </citation>
    <scope>NUCLEOTIDE SEQUENCE [LARGE SCALE GENOMIC DNA]</scope>
    <source>
        <strain evidence="15">ATCC PRA-425</strain>
    </source>
</reference>
<evidence type="ECO:0000256" key="7">
    <source>
        <dbReference type="ARBA" id="ARBA00022882"/>
    </source>
</evidence>
<evidence type="ECO:0000256" key="10">
    <source>
        <dbReference type="ARBA" id="ARBA00023065"/>
    </source>
</evidence>
<keyword evidence="5" id="KW-0631">Potassium channel</keyword>
<dbReference type="SUPFAM" id="SSF81324">
    <property type="entry name" value="Voltage-gated potassium channels"/>
    <property type="match status" value="1"/>
</dbReference>
<evidence type="ECO:0000259" key="14">
    <source>
        <dbReference type="PROSITE" id="PS50222"/>
    </source>
</evidence>
<evidence type="ECO:0000256" key="4">
    <source>
        <dbReference type="ARBA" id="ARBA00022692"/>
    </source>
</evidence>
<keyword evidence="2" id="KW-0813">Transport</keyword>
<feature type="domain" description="EF-hand" evidence="14">
    <location>
        <begin position="301"/>
        <end position="336"/>
    </location>
</feature>
<keyword evidence="6" id="KW-0106">Calcium</keyword>
<proteinExistence type="predicted"/>
<evidence type="ECO:0000256" key="13">
    <source>
        <dbReference type="SAM" id="Phobius"/>
    </source>
</evidence>
<dbReference type="Gene3D" id="1.10.287.70">
    <property type="match status" value="1"/>
</dbReference>
<keyword evidence="8" id="KW-0630">Potassium</keyword>
<dbReference type="InterPro" id="IPR018247">
    <property type="entry name" value="EF_Hand_1_Ca_BS"/>
</dbReference>
<dbReference type="EMBL" id="JAAPAO010000086">
    <property type="protein sequence ID" value="KAF4673294.1"/>
    <property type="molecule type" value="Genomic_DNA"/>
</dbReference>
<dbReference type="Proteomes" id="UP000591131">
    <property type="component" value="Unassembled WGS sequence"/>
</dbReference>
<dbReference type="PROSITE" id="PS00018">
    <property type="entry name" value="EF_HAND_1"/>
    <property type="match status" value="1"/>
</dbReference>
<dbReference type="PROSITE" id="PS50222">
    <property type="entry name" value="EF_HAND_2"/>
    <property type="match status" value="1"/>
</dbReference>
<feature type="transmembrane region" description="Helical" evidence="13">
    <location>
        <begin position="77"/>
        <end position="98"/>
    </location>
</feature>
<dbReference type="GO" id="GO:0008076">
    <property type="term" value="C:voltage-gated potassium channel complex"/>
    <property type="evidence" value="ECO:0007669"/>
    <property type="project" value="InterPro"/>
</dbReference>
<organism evidence="15 16">
    <name type="scientific">Perkinsus chesapeaki</name>
    <name type="common">Clam parasite</name>
    <name type="synonym">Perkinsus andrewsi</name>
    <dbReference type="NCBI Taxonomy" id="330153"/>
    <lineage>
        <taxon>Eukaryota</taxon>
        <taxon>Sar</taxon>
        <taxon>Alveolata</taxon>
        <taxon>Perkinsozoa</taxon>
        <taxon>Perkinsea</taxon>
        <taxon>Perkinsida</taxon>
        <taxon>Perkinsidae</taxon>
        <taxon>Perkinsus</taxon>
    </lineage>
</organism>
<keyword evidence="7" id="KW-0851">Voltage-gated channel</keyword>
<sequence length="451" mass="51255">MFEEGTVFKERDEVRRLAMVRTTTLAEQALVARMASVRELIETDPSSIWRLDLEAQLGRSKSQKLWIFLEDPSSSRYAYYFSILYTLFVSSSVVLVIIQSMPSLSQHERRLQLADSIYVMVFTVEVIILGIFPFYLSFIIGEQDHGSFLAPIELTRPCLRLLKAARNFSGVGLLVRALTDAKEALYVPMYMLITVCVFGGSLSYFFERDQARHYDPETPNIQSAVSGIYFSVVTICSVGYGKMVPQTLPGIITSTLMIFMGMVYLSMPFAAIGASFSEVWYNKHLITIIERARQRLANWGFSANDVPMIFASFDLNSDGVVTYSELRKVVQVMGIRIEEDSLKNLFLFFDPEAVGHFDYRQFIRGLHESKQFRGMNLLTRQKNFIDDARGTGEYSLQIAPCNSMLSLLIPRTLDDAWQDGIPLCPFSPLFCISIEYQDVDTVFGWNDSRIG</sequence>
<name>A0A7J6MP58_PERCH</name>
<evidence type="ECO:0000313" key="15">
    <source>
        <dbReference type="EMBL" id="KAF4673294.1"/>
    </source>
</evidence>
<evidence type="ECO:0000256" key="2">
    <source>
        <dbReference type="ARBA" id="ARBA00022448"/>
    </source>
</evidence>
<dbReference type="GO" id="GO:0005249">
    <property type="term" value="F:voltage-gated potassium channel activity"/>
    <property type="evidence" value="ECO:0007669"/>
    <property type="project" value="InterPro"/>
</dbReference>
<keyword evidence="16" id="KW-1185">Reference proteome</keyword>
<keyword evidence="12" id="KW-0407">Ion channel</keyword>
<keyword evidence="3" id="KW-0633">Potassium transport</keyword>
<dbReference type="Gene3D" id="1.10.238.10">
    <property type="entry name" value="EF-hand"/>
    <property type="match status" value="1"/>
</dbReference>
<dbReference type="PANTHER" id="PTHR11537">
    <property type="entry name" value="VOLTAGE-GATED POTASSIUM CHANNEL"/>
    <property type="match status" value="1"/>
</dbReference>
<feature type="transmembrane region" description="Helical" evidence="13">
    <location>
        <begin position="227"/>
        <end position="244"/>
    </location>
</feature>
<dbReference type="InterPro" id="IPR005821">
    <property type="entry name" value="Ion_trans_dom"/>
</dbReference>
<comment type="subcellular location">
    <subcellularLocation>
        <location evidence="1">Membrane</location>
        <topology evidence="1">Multi-pass membrane protein</topology>
    </subcellularLocation>
</comment>
<evidence type="ECO:0000256" key="6">
    <source>
        <dbReference type="ARBA" id="ARBA00022837"/>
    </source>
</evidence>
<dbReference type="Pfam" id="PF00520">
    <property type="entry name" value="Ion_trans"/>
    <property type="match status" value="1"/>
</dbReference>
<feature type="transmembrane region" description="Helical" evidence="13">
    <location>
        <begin position="118"/>
        <end position="140"/>
    </location>
</feature>
<evidence type="ECO:0000256" key="12">
    <source>
        <dbReference type="ARBA" id="ARBA00023303"/>
    </source>
</evidence>
<evidence type="ECO:0000256" key="5">
    <source>
        <dbReference type="ARBA" id="ARBA00022826"/>
    </source>
</evidence>
<evidence type="ECO:0000256" key="9">
    <source>
        <dbReference type="ARBA" id="ARBA00022989"/>
    </source>
</evidence>
<keyword evidence="4 13" id="KW-0812">Transmembrane</keyword>
<evidence type="ECO:0000313" key="16">
    <source>
        <dbReference type="Proteomes" id="UP000591131"/>
    </source>
</evidence>
<evidence type="ECO:0000256" key="1">
    <source>
        <dbReference type="ARBA" id="ARBA00004141"/>
    </source>
</evidence>
<dbReference type="InterPro" id="IPR002048">
    <property type="entry name" value="EF_hand_dom"/>
</dbReference>
<dbReference type="PANTHER" id="PTHR11537:SF254">
    <property type="entry name" value="POTASSIUM VOLTAGE-GATED CHANNEL PROTEIN SHAB"/>
    <property type="match status" value="1"/>
</dbReference>
<dbReference type="InterPro" id="IPR011992">
    <property type="entry name" value="EF-hand-dom_pair"/>
</dbReference>
<evidence type="ECO:0000256" key="3">
    <source>
        <dbReference type="ARBA" id="ARBA00022538"/>
    </source>
</evidence>
<evidence type="ECO:0000256" key="8">
    <source>
        <dbReference type="ARBA" id="ARBA00022958"/>
    </source>
</evidence>
<dbReference type="AlphaFoldDB" id="A0A7J6MP58"/>
<keyword evidence="10" id="KW-0406">Ion transport</keyword>
<dbReference type="PRINTS" id="PR00169">
    <property type="entry name" value="KCHANNEL"/>
</dbReference>
<comment type="caution">
    <text evidence="15">The sequence shown here is derived from an EMBL/GenBank/DDBJ whole genome shotgun (WGS) entry which is preliminary data.</text>
</comment>
<dbReference type="SUPFAM" id="SSF47473">
    <property type="entry name" value="EF-hand"/>
    <property type="match status" value="1"/>
</dbReference>
<gene>
    <name evidence="15" type="ORF">FOL47_010735</name>
</gene>
<keyword evidence="11 13" id="KW-0472">Membrane</keyword>
<dbReference type="InterPro" id="IPR028325">
    <property type="entry name" value="VG_K_chnl"/>
</dbReference>
<dbReference type="GO" id="GO:0001508">
    <property type="term" value="P:action potential"/>
    <property type="evidence" value="ECO:0007669"/>
    <property type="project" value="TreeGrafter"/>
</dbReference>